<name>A0AAJ7L5X5_9ACAR</name>
<organism evidence="2 3">
    <name type="scientific">Galendromus occidentalis</name>
    <name type="common">western predatory mite</name>
    <dbReference type="NCBI Taxonomy" id="34638"/>
    <lineage>
        <taxon>Eukaryota</taxon>
        <taxon>Metazoa</taxon>
        <taxon>Ecdysozoa</taxon>
        <taxon>Arthropoda</taxon>
        <taxon>Chelicerata</taxon>
        <taxon>Arachnida</taxon>
        <taxon>Acari</taxon>
        <taxon>Parasitiformes</taxon>
        <taxon>Mesostigmata</taxon>
        <taxon>Gamasina</taxon>
        <taxon>Phytoseioidea</taxon>
        <taxon>Phytoseiidae</taxon>
        <taxon>Typhlodrominae</taxon>
        <taxon>Galendromus</taxon>
    </lineage>
</organism>
<sequence length="217" mass="24266">MWFATVEAQFSTRGIVQDQTRFDYVLTGLDADTEERIADFFDDLPESGNRYEAFKARVLDSFRINRHRRMANIASLTIGDDNPSRLLERMLGLYRPDANASMNPLFRSHLLQKLPAHVRDQVAAVNTLDLREVAKIADRIFAQRLGLAKSAVEDVAVEVDAVERPVLSKKRLNVVPASKTPGVCKYHARFGEQSRSCILPCAWNGKLAPGNGKAGRP</sequence>
<dbReference type="GeneID" id="108864852"/>
<protein>
    <submittedName>
        <fullName evidence="3">Uncharacterized protein LOC108864852</fullName>
    </submittedName>
</protein>
<feature type="domain" description="DUF7041" evidence="1">
    <location>
        <begin position="1"/>
        <end position="70"/>
    </location>
</feature>
<dbReference type="PANTHER" id="PTHR33327">
    <property type="entry name" value="ENDONUCLEASE"/>
    <property type="match status" value="1"/>
</dbReference>
<dbReference type="InterPro" id="IPR055469">
    <property type="entry name" value="DUF7041"/>
</dbReference>
<dbReference type="RefSeq" id="XP_018496700.1">
    <property type="nucleotide sequence ID" value="XM_018641184.1"/>
</dbReference>
<dbReference type="PANTHER" id="PTHR33327:SF3">
    <property type="entry name" value="RNA-DIRECTED DNA POLYMERASE"/>
    <property type="match status" value="1"/>
</dbReference>
<evidence type="ECO:0000259" key="1">
    <source>
        <dbReference type="Pfam" id="PF23055"/>
    </source>
</evidence>
<evidence type="ECO:0000313" key="2">
    <source>
        <dbReference type="Proteomes" id="UP000694867"/>
    </source>
</evidence>
<dbReference type="Pfam" id="PF23055">
    <property type="entry name" value="DUF7041"/>
    <property type="match status" value="1"/>
</dbReference>
<evidence type="ECO:0000313" key="3">
    <source>
        <dbReference type="RefSeq" id="XP_018496700.1"/>
    </source>
</evidence>
<accession>A0AAJ7L5X5</accession>
<dbReference type="KEGG" id="goe:108864852"/>
<gene>
    <name evidence="3" type="primary">LOC108864852</name>
</gene>
<reference evidence="3" key="1">
    <citation type="submission" date="2025-08" db="UniProtKB">
        <authorList>
            <consortium name="RefSeq"/>
        </authorList>
    </citation>
    <scope>IDENTIFICATION</scope>
</reference>
<dbReference type="Proteomes" id="UP000694867">
    <property type="component" value="Unplaced"/>
</dbReference>
<proteinExistence type="predicted"/>
<dbReference type="AlphaFoldDB" id="A0AAJ7L5X5"/>
<keyword evidence="2" id="KW-1185">Reference proteome</keyword>